<dbReference type="Proteomes" id="UP000030152">
    <property type="component" value="Unassembled WGS sequence"/>
</dbReference>
<dbReference type="STRING" id="1121895.GCA_000378485_01128"/>
<name>A0A0A2M727_9FLAO</name>
<protein>
    <submittedName>
        <fullName evidence="1">Uncharacterized protein</fullName>
    </submittedName>
</protein>
<reference evidence="1 2" key="1">
    <citation type="submission" date="2013-09" db="EMBL/GenBank/DDBJ databases">
        <authorList>
            <person name="Zeng Z."/>
            <person name="Chen C."/>
        </authorList>
    </citation>
    <scope>NUCLEOTIDE SEQUENCE [LARGE SCALE GENOMIC DNA]</scope>
    <source>
        <strain evidence="1 2">WB 3.3-2</strain>
    </source>
</reference>
<proteinExistence type="predicted"/>
<sequence>MKDIVRVLQDIAETKGIVYHYGRQSVLNVFELLENTEQEGLDISKTYLLHEFTNRKTEINQMGTGIKGYTYEGKFFLVKHADFDQVYFNERGNESESKYTTNIEPLLTVFASIGNNLLCSDYSLLQWDNIDCSDALVQNMDGLLCSYRIKVNA</sequence>
<dbReference type="EMBL" id="JRLX01000002">
    <property type="protein sequence ID" value="KGO88084.1"/>
    <property type="molecule type" value="Genomic_DNA"/>
</dbReference>
<comment type="caution">
    <text evidence="1">The sequence shown here is derived from an EMBL/GenBank/DDBJ whole genome shotgun (WGS) entry which is preliminary data.</text>
</comment>
<keyword evidence="2" id="KW-1185">Reference proteome</keyword>
<organism evidence="1 2">
    <name type="scientific">Flavobacterium rivuli WB 3.3-2 = DSM 21788</name>
    <dbReference type="NCBI Taxonomy" id="1121895"/>
    <lineage>
        <taxon>Bacteria</taxon>
        <taxon>Pseudomonadati</taxon>
        <taxon>Bacteroidota</taxon>
        <taxon>Flavobacteriia</taxon>
        <taxon>Flavobacteriales</taxon>
        <taxon>Flavobacteriaceae</taxon>
        <taxon>Flavobacterium</taxon>
    </lineage>
</organism>
<dbReference type="RefSeq" id="WP_020212257.1">
    <property type="nucleotide sequence ID" value="NZ_JRLX01000002.1"/>
</dbReference>
<evidence type="ECO:0000313" key="1">
    <source>
        <dbReference type="EMBL" id="KGO88084.1"/>
    </source>
</evidence>
<dbReference type="AlphaFoldDB" id="A0A0A2M727"/>
<evidence type="ECO:0000313" key="2">
    <source>
        <dbReference type="Proteomes" id="UP000030152"/>
    </source>
</evidence>
<gene>
    <name evidence="1" type="ORF">Q765_03250</name>
</gene>
<accession>A0A0A2M727</accession>